<name>A0A016V461_9BILA</name>
<evidence type="ECO:0000259" key="1">
    <source>
        <dbReference type="Pfam" id="PF00134"/>
    </source>
</evidence>
<dbReference type="Proteomes" id="UP000024635">
    <property type="component" value="Unassembled WGS sequence"/>
</dbReference>
<dbReference type="AlphaFoldDB" id="A0A016V461"/>
<comment type="caution">
    <text evidence="2">The sequence shown here is derived from an EMBL/GenBank/DDBJ whole genome shotgun (WGS) entry which is preliminary data.</text>
</comment>
<gene>
    <name evidence="2" type="primary">Acey_s0018.g3538</name>
    <name evidence="2" type="ORF">Y032_0018g3538</name>
</gene>
<dbReference type="InterPro" id="IPR036915">
    <property type="entry name" value="Cyclin-like_sf"/>
</dbReference>
<organism evidence="2 3">
    <name type="scientific">Ancylostoma ceylanicum</name>
    <dbReference type="NCBI Taxonomy" id="53326"/>
    <lineage>
        <taxon>Eukaryota</taxon>
        <taxon>Metazoa</taxon>
        <taxon>Ecdysozoa</taxon>
        <taxon>Nematoda</taxon>
        <taxon>Chromadorea</taxon>
        <taxon>Rhabditida</taxon>
        <taxon>Rhabditina</taxon>
        <taxon>Rhabditomorpha</taxon>
        <taxon>Strongyloidea</taxon>
        <taxon>Ancylostomatidae</taxon>
        <taxon>Ancylostomatinae</taxon>
        <taxon>Ancylostoma</taxon>
    </lineage>
</organism>
<dbReference type="EMBL" id="JARK01001354">
    <property type="protein sequence ID" value="EYC21802.1"/>
    <property type="molecule type" value="Genomic_DNA"/>
</dbReference>
<dbReference type="OrthoDB" id="5798573at2759"/>
<feature type="domain" description="Cyclin N-terminal" evidence="1">
    <location>
        <begin position="207"/>
        <end position="294"/>
    </location>
</feature>
<dbReference type="SUPFAM" id="SSF47954">
    <property type="entry name" value="Cyclin-like"/>
    <property type="match status" value="1"/>
</dbReference>
<dbReference type="Gene3D" id="1.10.472.10">
    <property type="entry name" value="Cyclin-like"/>
    <property type="match status" value="2"/>
</dbReference>
<reference evidence="3" key="1">
    <citation type="journal article" date="2015" name="Nat. Genet.">
        <title>The genome and transcriptome of the zoonotic hookworm Ancylostoma ceylanicum identify infection-specific gene families.</title>
        <authorList>
            <person name="Schwarz E.M."/>
            <person name="Hu Y."/>
            <person name="Antoshechkin I."/>
            <person name="Miller M.M."/>
            <person name="Sternberg P.W."/>
            <person name="Aroian R.V."/>
        </authorList>
    </citation>
    <scope>NUCLEOTIDE SEQUENCE</scope>
    <source>
        <strain evidence="3">HY135</strain>
    </source>
</reference>
<keyword evidence="3" id="KW-1185">Reference proteome</keyword>
<protein>
    <recommendedName>
        <fullName evidence="1">Cyclin N-terminal domain-containing protein</fullName>
    </recommendedName>
</protein>
<evidence type="ECO:0000313" key="3">
    <source>
        <dbReference type="Proteomes" id="UP000024635"/>
    </source>
</evidence>
<sequence>MAQRGLRIRNRSDSMNEANIQRCTANYNNKLKELSDDCEKLSLRPHGKHNHGKRVRANTLGATEIEGLSVQRHEHSGGVGFLERFLSTLGFRRSAGSEGTGETIAKEDNVLPEPEETITRWATLHIKVAADQKEYSIPSDSLLEEKDDEDSVDYLRIGVFRAIDLESDHRDFLVDIVKYAFTKQAHYPPTTKADWRPLGGHRTFTLTNLFLIEVFYSERLATEVLPLAAYLVAVTVSKCSLRRDQLEDLGIAAVRLASKIESQYILSGDILDEFDSRKLDKMERAICRSTDFELLRCSALFFMRILQKLAERHPWQWKFAKFCSQLANCQMELAMVKPCLLAGVVMRLCCLLVSDNEWPEECYSVVGEPVSDYDEPHAILCRLILTARVEDDFAEAYVRYHHVVEHALSLRPGWMEEQSALANGVKMVGDRTFNKN</sequence>
<accession>A0A016V461</accession>
<dbReference type="Pfam" id="PF00134">
    <property type="entry name" value="Cyclin_N"/>
    <property type="match status" value="1"/>
</dbReference>
<evidence type="ECO:0000313" key="2">
    <source>
        <dbReference type="EMBL" id="EYC21802.1"/>
    </source>
</evidence>
<proteinExistence type="predicted"/>
<dbReference type="InterPro" id="IPR006671">
    <property type="entry name" value="Cyclin_N"/>
</dbReference>